<keyword evidence="2" id="KW-1185">Reference proteome</keyword>
<dbReference type="RefSeq" id="WP_138671626.1">
    <property type="nucleotide sequence ID" value="NZ_VCKY01000183.1"/>
</dbReference>
<gene>
    <name evidence="1" type="ORF">ETD86_38800</name>
</gene>
<comment type="caution">
    <text evidence="1">The sequence shown here is derived from an EMBL/GenBank/DDBJ whole genome shotgun (WGS) entry which is preliminary data.</text>
</comment>
<dbReference type="AlphaFoldDB" id="A0A5S4F466"/>
<evidence type="ECO:0000313" key="1">
    <source>
        <dbReference type="EMBL" id="TMR10630.1"/>
    </source>
</evidence>
<dbReference type="Proteomes" id="UP000309128">
    <property type="component" value="Unassembled WGS sequence"/>
</dbReference>
<dbReference type="EMBL" id="VCKY01000183">
    <property type="protein sequence ID" value="TMR10630.1"/>
    <property type="molecule type" value="Genomic_DNA"/>
</dbReference>
<name>A0A5S4F466_9ACTN</name>
<dbReference type="OrthoDB" id="5139861at2"/>
<proteinExistence type="predicted"/>
<evidence type="ECO:0000313" key="2">
    <source>
        <dbReference type="Proteomes" id="UP000309128"/>
    </source>
</evidence>
<reference evidence="1 2" key="1">
    <citation type="submission" date="2019-05" db="EMBL/GenBank/DDBJ databases">
        <title>Draft genome sequence of Nonomuraea turkmeniaca DSM 43926.</title>
        <authorList>
            <person name="Saricaoglu S."/>
            <person name="Isik K."/>
        </authorList>
    </citation>
    <scope>NUCLEOTIDE SEQUENCE [LARGE SCALE GENOMIC DNA]</scope>
    <source>
        <strain evidence="1 2">DSM 43926</strain>
    </source>
</reference>
<organism evidence="1 2">
    <name type="scientific">Nonomuraea turkmeniaca</name>
    <dbReference type="NCBI Taxonomy" id="103838"/>
    <lineage>
        <taxon>Bacteria</taxon>
        <taxon>Bacillati</taxon>
        <taxon>Actinomycetota</taxon>
        <taxon>Actinomycetes</taxon>
        <taxon>Streptosporangiales</taxon>
        <taxon>Streptosporangiaceae</taxon>
        <taxon>Nonomuraea</taxon>
    </lineage>
</organism>
<accession>A0A5S4F466</accession>
<protein>
    <submittedName>
        <fullName evidence="1">Uncharacterized protein</fullName>
    </submittedName>
</protein>
<sequence>MSDLISRTTRGLFRDLMTGSTVEEIDAAFQDELFAPSTTSAYQDSSVRRIRTQEYLEAVDWSDVDHVSRALRVFERLAHGFEPQYSSKFFQSLKRDGYLLDEESGHILPIGPRFSLDSFVDGQEIS</sequence>